<keyword evidence="3" id="KW-1185">Reference proteome</keyword>
<dbReference type="AlphaFoldDB" id="A0A9J6CBM8"/>
<dbReference type="PROSITE" id="PS51335">
    <property type="entry name" value="ELMO"/>
    <property type="match status" value="1"/>
</dbReference>
<accession>A0A9J6CBM8</accession>
<dbReference type="GO" id="GO:0005096">
    <property type="term" value="F:GTPase activator activity"/>
    <property type="evidence" value="ECO:0007669"/>
    <property type="project" value="TreeGrafter"/>
</dbReference>
<gene>
    <name evidence="2" type="ORF">PVAND_009113</name>
</gene>
<dbReference type="InterPro" id="IPR050868">
    <property type="entry name" value="ELMO_domain-containing"/>
</dbReference>
<organism evidence="2 3">
    <name type="scientific">Polypedilum vanderplanki</name>
    <name type="common">Sleeping chironomid midge</name>
    <dbReference type="NCBI Taxonomy" id="319348"/>
    <lineage>
        <taxon>Eukaryota</taxon>
        <taxon>Metazoa</taxon>
        <taxon>Ecdysozoa</taxon>
        <taxon>Arthropoda</taxon>
        <taxon>Hexapoda</taxon>
        <taxon>Insecta</taxon>
        <taxon>Pterygota</taxon>
        <taxon>Neoptera</taxon>
        <taxon>Endopterygota</taxon>
        <taxon>Diptera</taxon>
        <taxon>Nematocera</taxon>
        <taxon>Chironomoidea</taxon>
        <taxon>Chironomidae</taxon>
        <taxon>Chironominae</taxon>
        <taxon>Polypedilum</taxon>
        <taxon>Polypedilum</taxon>
    </lineage>
</organism>
<dbReference type="Proteomes" id="UP001107558">
    <property type="component" value="Chromosome 1"/>
</dbReference>
<name>A0A9J6CBM8_POLVA</name>
<dbReference type="PANTHER" id="PTHR12771">
    <property type="entry name" value="ENGULFMENT AND CELL MOTILITY"/>
    <property type="match status" value="1"/>
</dbReference>
<dbReference type="OrthoDB" id="67155at2759"/>
<dbReference type="PANTHER" id="PTHR12771:SF51">
    <property type="entry name" value="LD01482P"/>
    <property type="match status" value="1"/>
</dbReference>
<protein>
    <recommendedName>
        <fullName evidence="1">ELMO domain-containing protein</fullName>
    </recommendedName>
</protein>
<evidence type="ECO:0000313" key="2">
    <source>
        <dbReference type="EMBL" id="KAG5679553.1"/>
    </source>
</evidence>
<evidence type="ECO:0000313" key="3">
    <source>
        <dbReference type="Proteomes" id="UP001107558"/>
    </source>
</evidence>
<dbReference type="InterPro" id="IPR006816">
    <property type="entry name" value="ELMO_dom"/>
</dbReference>
<dbReference type="EMBL" id="JADBJN010000001">
    <property type="protein sequence ID" value="KAG5679553.1"/>
    <property type="molecule type" value="Genomic_DNA"/>
</dbReference>
<proteinExistence type="predicted"/>
<comment type="caution">
    <text evidence="2">The sequence shown here is derived from an EMBL/GenBank/DDBJ whole genome shotgun (WGS) entry which is preliminary data.</text>
</comment>
<dbReference type="Pfam" id="PF04727">
    <property type="entry name" value="ELMO_CED12"/>
    <property type="match status" value="1"/>
</dbReference>
<sequence length="324" mass="38491">MKNQYHQDMLPLSNYLNTIYLFFRPLIKWFLHRFTNLCELQRLVYGAPDGYRRYKLVERSLYLSKRPQIKNLVYCLNEITSHCIPESLIDAEITTRAIDTILNVKKIKPKYHPGFSDAFGRCIDGIYTYKMLESYVEKLRLQQYSSENFEHEQKLLLLWNNLMPNIPLENRITKQWQQIGFQGDDPSTDFRGMGILALDNLLFFSSEYSGTARHILSHSQHPKYGYTLAVVGINITHMAWRLLKSGQAKSHFYNLSRTHGYLNIEHFHQFYCYLLYEFDSFWIKLKPNNLMEFNNVQERFEKSIVKSTEKENCLFKMNLSVENV</sequence>
<reference evidence="2" key="1">
    <citation type="submission" date="2021-03" db="EMBL/GenBank/DDBJ databases">
        <title>Chromosome level genome of the anhydrobiotic midge Polypedilum vanderplanki.</title>
        <authorList>
            <person name="Yoshida Y."/>
            <person name="Kikawada T."/>
            <person name="Gusev O."/>
        </authorList>
    </citation>
    <scope>NUCLEOTIDE SEQUENCE</scope>
    <source>
        <strain evidence="2">NIAS01</strain>
        <tissue evidence="2">Whole body or cell culture</tissue>
    </source>
</reference>
<feature type="domain" description="ELMO" evidence="1">
    <location>
        <begin position="150"/>
        <end position="308"/>
    </location>
</feature>
<evidence type="ECO:0000259" key="1">
    <source>
        <dbReference type="PROSITE" id="PS51335"/>
    </source>
</evidence>